<evidence type="ECO:0000313" key="2">
    <source>
        <dbReference type="Proteomes" id="UP001165383"/>
    </source>
</evidence>
<comment type="caution">
    <text evidence="1">The sequence shown here is derived from an EMBL/GenBank/DDBJ whole genome shotgun (WGS) entry which is preliminary data.</text>
</comment>
<proteinExistence type="predicted"/>
<evidence type="ECO:0000313" key="1">
    <source>
        <dbReference type="EMBL" id="MCL6741297.1"/>
    </source>
</evidence>
<reference evidence="1" key="1">
    <citation type="submission" date="2022-05" db="EMBL/GenBank/DDBJ databases">
        <authorList>
            <person name="Jo J.-H."/>
            <person name="Im W.-T."/>
        </authorList>
    </citation>
    <scope>NUCLEOTIDE SEQUENCE</scope>
    <source>
        <strain evidence="1">RB56-2</strain>
    </source>
</reference>
<sequence>MSRKRSVGAAADLEQVDAVSLAHSLQEDFAKLIAMFDHQLEKGSSPDGDAQSRIADALTAARRGFSITEELSELLRANQ</sequence>
<gene>
    <name evidence="1" type="ORF">LZ518_09170</name>
</gene>
<protein>
    <submittedName>
        <fullName evidence="1">Uncharacterized protein</fullName>
    </submittedName>
</protein>
<name>A0ABT0SAC9_9SPHN</name>
<organism evidence="1 2">
    <name type="scientific">Sphingomonas brevis</name>
    <dbReference type="NCBI Taxonomy" id="2908206"/>
    <lineage>
        <taxon>Bacteria</taxon>
        <taxon>Pseudomonadati</taxon>
        <taxon>Pseudomonadota</taxon>
        <taxon>Alphaproteobacteria</taxon>
        <taxon>Sphingomonadales</taxon>
        <taxon>Sphingomonadaceae</taxon>
        <taxon>Sphingomonas</taxon>
    </lineage>
</organism>
<keyword evidence="2" id="KW-1185">Reference proteome</keyword>
<dbReference type="Proteomes" id="UP001165383">
    <property type="component" value="Unassembled WGS sequence"/>
</dbReference>
<accession>A0ABT0SAC9</accession>
<dbReference type="EMBL" id="JAMGBB010000001">
    <property type="protein sequence ID" value="MCL6741297.1"/>
    <property type="molecule type" value="Genomic_DNA"/>
</dbReference>
<dbReference type="RefSeq" id="WP_249915692.1">
    <property type="nucleotide sequence ID" value="NZ_JAMGBB010000001.1"/>
</dbReference>